<feature type="binding site" evidence="6">
    <location>
        <position position="126"/>
    </location>
    <ligand>
        <name>[4Fe-4S] cluster</name>
        <dbReference type="ChEBI" id="CHEBI:49883"/>
        <label>2</label>
    </ligand>
</feature>
<evidence type="ECO:0000256" key="7">
    <source>
        <dbReference type="SAM" id="MobiDB-lite"/>
    </source>
</evidence>
<keyword evidence="4 6" id="KW-0408">Iron</keyword>
<dbReference type="SUPFAM" id="SSF54862">
    <property type="entry name" value="4Fe-4S ferredoxins"/>
    <property type="match status" value="1"/>
</dbReference>
<comment type="subunit">
    <text evidence="6">NDH-1 is composed of 14 different subunits. Subunits NuoA, H, J, K, L, M, N constitute the membrane sector of the complex.</text>
</comment>
<feature type="binding site" evidence="6">
    <location>
        <position position="90"/>
    </location>
    <ligand>
        <name>[4Fe-4S] cluster</name>
        <dbReference type="ChEBI" id="CHEBI:49883"/>
        <label>2</label>
    </ligand>
</feature>
<comment type="catalytic activity">
    <reaction evidence="6">
        <text>a quinone + NADH + 5 H(+)(in) = a quinol + NAD(+) + 4 H(+)(out)</text>
        <dbReference type="Rhea" id="RHEA:57888"/>
        <dbReference type="ChEBI" id="CHEBI:15378"/>
        <dbReference type="ChEBI" id="CHEBI:24646"/>
        <dbReference type="ChEBI" id="CHEBI:57540"/>
        <dbReference type="ChEBI" id="CHEBI:57945"/>
        <dbReference type="ChEBI" id="CHEBI:132124"/>
    </reaction>
</comment>
<dbReference type="GO" id="GO:0048038">
    <property type="term" value="F:quinone binding"/>
    <property type="evidence" value="ECO:0007669"/>
    <property type="project" value="UniProtKB-KW"/>
</dbReference>
<feature type="binding site" evidence="6">
    <location>
        <position position="86"/>
    </location>
    <ligand>
        <name>[4Fe-4S] cluster</name>
        <dbReference type="ChEBI" id="CHEBI:49883"/>
        <label>1</label>
    </ligand>
</feature>
<dbReference type="Pfam" id="PF12838">
    <property type="entry name" value="Fer4_7"/>
    <property type="match status" value="1"/>
</dbReference>
<evidence type="ECO:0000256" key="2">
    <source>
        <dbReference type="ARBA" id="ARBA00022723"/>
    </source>
</evidence>
<dbReference type="InterPro" id="IPR017900">
    <property type="entry name" value="4Fe4S_Fe_S_CS"/>
</dbReference>
<feature type="binding site" evidence="6">
    <location>
        <position position="129"/>
    </location>
    <ligand>
        <name>[4Fe-4S] cluster</name>
        <dbReference type="ChEBI" id="CHEBI:49883"/>
        <label>2</label>
    </ligand>
</feature>
<dbReference type="Proteomes" id="UP000093080">
    <property type="component" value="Unassembled WGS sequence"/>
</dbReference>
<dbReference type="STRING" id="1156395.DBT_1932"/>
<evidence type="ECO:0000256" key="4">
    <source>
        <dbReference type="ARBA" id="ARBA00023004"/>
    </source>
</evidence>
<dbReference type="Gene3D" id="3.30.70.3270">
    <property type="match status" value="1"/>
</dbReference>
<evidence type="ECO:0000313" key="10">
    <source>
        <dbReference type="Proteomes" id="UP000093080"/>
    </source>
</evidence>
<evidence type="ECO:0000256" key="5">
    <source>
        <dbReference type="ARBA" id="ARBA00023014"/>
    </source>
</evidence>
<gene>
    <name evidence="6" type="primary">nuoI</name>
    <name evidence="9" type="ORF">DBT_1932</name>
</gene>
<feature type="binding site" evidence="6">
    <location>
        <position position="132"/>
    </location>
    <ligand>
        <name>[4Fe-4S] cluster</name>
        <dbReference type="ChEBI" id="CHEBI:49883"/>
        <label>2</label>
    </ligand>
</feature>
<accession>A0A1B9F3V3</accession>
<feature type="compositionally biased region" description="Basic and acidic residues" evidence="7">
    <location>
        <begin position="188"/>
        <end position="214"/>
    </location>
</feature>
<evidence type="ECO:0000256" key="3">
    <source>
        <dbReference type="ARBA" id="ARBA00022737"/>
    </source>
</evidence>
<feature type="binding site" evidence="6">
    <location>
        <position position="80"/>
    </location>
    <ligand>
        <name>[4Fe-4S] cluster</name>
        <dbReference type="ChEBI" id="CHEBI:49883"/>
        <label>1</label>
    </ligand>
</feature>
<keyword evidence="6" id="KW-0520">NAD</keyword>
<dbReference type="AlphaFoldDB" id="A0A1B9F3V3"/>
<keyword evidence="10" id="KW-1185">Reference proteome</keyword>
<keyword evidence="6" id="KW-1278">Translocase</keyword>
<evidence type="ECO:0000256" key="6">
    <source>
        <dbReference type="HAMAP-Rule" id="MF_01351"/>
    </source>
</evidence>
<dbReference type="InterPro" id="IPR010226">
    <property type="entry name" value="NADH_quinone_OxRdtase_chainI"/>
</dbReference>
<feature type="binding site" evidence="6">
    <location>
        <position position="83"/>
    </location>
    <ligand>
        <name>[4Fe-4S] cluster</name>
        <dbReference type="ChEBI" id="CHEBI:49883"/>
        <label>1</label>
    </ligand>
</feature>
<feature type="domain" description="4Fe-4S ferredoxin-type" evidence="8">
    <location>
        <begin position="68"/>
        <end position="100"/>
    </location>
</feature>
<protein>
    <recommendedName>
        <fullName evidence="6">NADH-quinone oxidoreductase subunit I</fullName>
        <ecNumber evidence="6">7.1.1.-</ecNumber>
    </recommendedName>
    <alternativeName>
        <fullName evidence="6">NADH dehydrogenase I subunit I</fullName>
    </alternativeName>
    <alternativeName>
        <fullName evidence="6">NDH-1 subunit I</fullName>
    </alternativeName>
</protein>
<dbReference type="GO" id="GO:0005506">
    <property type="term" value="F:iron ion binding"/>
    <property type="evidence" value="ECO:0007669"/>
    <property type="project" value="UniProtKB-UniRule"/>
</dbReference>
<comment type="similarity">
    <text evidence="6">Belongs to the complex I 23 kDa subunit family.</text>
</comment>
<dbReference type="PATRIC" id="fig|1156395.6.peg.1946"/>
<name>A0A1B9F3V3_9BACT</name>
<dbReference type="GO" id="GO:0005886">
    <property type="term" value="C:plasma membrane"/>
    <property type="evidence" value="ECO:0007669"/>
    <property type="project" value="UniProtKB-SubCell"/>
</dbReference>
<dbReference type="GO" id="GO:0050136">
    <property type="term" value="F:NADH dehydrogenase (quinone) (non-electrogenic) activity"/>
    <property type="evidence" value="ECO:0007669"/>
    <property type="project" value="UniProtKB-UniRule"/>
</dbReference>
<dbReference type="EMBL" id="MAGO01000010">
    <property type="protein sequence ID" value="OCC14617.1"/>
    <property type="molecule type" value="Genomic_DNA"/>
</dbReference>
<proteinExistence type="inferred from homology"/>
<comment type="function">
    <text evidence="6">NDH-1 shuttles electrons from NADH, via FMN and iron-sulfur (Fe-S) centers, to quinones in the respiratory chain. The immediate electron acceptor for the enzyme in this species is believed to be ubiquinone. Couples the redox reaction to proton translocation (for every two electrons transferred, four hydrogen ions are translocated across the cytoplasmic membrane), and thus conserves the redox energy in a proton gradient.</text>
</comment>
<dbReference type="PROSITE" id="PS51379">
    <property type="entry name" value="4FE4S_FER_2"/>
    <property type="match status" value="2"/>
</dbReference>
<feature type="domain" description="4Fe-4S ferredoxin-type" evidence="8">
    <location>
        <begin position="117"/>
        <end position="146"/>
    </location>
</feature>
<dbReference type="NCBIfam" id="TIGR01971">
    <property type="entry name" value="NuoI"/>
    <property type="match status" value="1"/>
</dbReference>
<keyword evidence="6" id="KW-0472">Membrane</keyword>
<organism evidence="9 10">
    <name type="scientific">Dissulfuribacter thermophilus</name>
    <dbReference type="NCBI Taxonomy" id="1156395"/>
    <lineage>
        <taxon>Bacteria</taxon>
        <taxon>Pseudomonadati</taxon>
        <taxon>Thermodesulfobacteriota</taxon>
        <taxon>Dissulfuribacteria</taxon>
        <taxon>Dissulfuribacterales</taxon>
        <taxon>Dissulfuribacteraceae</taxon>
        <taxon>Dissulfuribacter</taxon>
    </lineage>
</organism>
<keyword evidence="5 6" id="KW-0411">Iron-sulfur</keyword>
<keyword evidence="6" id="KW-0874">Quinone</keyword>
<comment type="subcellular location">
    <subcellularLocation>
        <location evidence="6">Cell membrane</location>
        <topology evidence="6">Peripheral membrane protein</topology>
    </subcellularLocation>
</comment>
<feature type="region of interest" description="Disordered" evidence="7">
    <location>
        <begin position="175"/>
        <end position="214"/>
    </location>
</feature>
<dbReference type="OrthoDB" id="9808559at2"/>
<dbReference type="PANTHER" id="PTHR10849">
    <property type="entry name" value="NADH DEHYDROGENASE UBIQUINONE IRON-SULFUR PROTEIN 8, MITOCHONDRIAL"/>
    <property type="match status" value="1"/>
</dbReference>
<evidence type="ECO:0000256" key="1">
    <source>
        <dbReference type="ARBA" id="ARBA00022485"/>
    </source>
</evidence>
<reference evidence="9 10" key="1">
    <citation type="submission" date="2016-06" db="EMBL/GenBank/DDBJ databases">
        <title>Respiratory ammonification of nitrate coupled to the oxidation of elemental sulfur in deep-sea autotrophic thermophilic bacteria.</title>
        <authorList>
            <person name="Slobodkina G.B."/>
            <person name="Mardanov A.V."/>
            <person name="Ravin N.V."/>
            <person name="Frolova A.A."/>
            <person name="Viryasiv M.B."/>
            <person name="Chernyh N.A."/>
            <person name="Bonch-Osmolovskaya E.A."/>
            <person name="Slobodkin A.I."/>
        </authorList>
    </citation>
    <scope>NUCLEOTIDE SEQUENCE [LARGE SCALE GENOMIC DNA]</scope>
    <source>
        <strain evidence="9 10">S69</strain>
    </source>
</reference>
<evidence type="ECO:0000259" key="8">
    <source>
        <dbReference type="PROSITE" id="PS51379"/>
    </source>
</evidence>
<dbReference type="PROSITE" id="PS00198">
    <property type="entry name" value="4FE4S_FER_1"/>
    <property type="match status" value="2"/>
</dbReference>
<evidence type="ECO:0000313" key="9">
    <source>
        <dbReference type="EMBL" id="OCC14617.1"/>
    </source>
</evidence>
<keyword evidence="6" id="KW-1003">Cell membrane</keyword>
<comment type="caution">
    <text evidence="9">The sequence shown here is derived from an EMBL/GenBank/DDBJ whole genome shotgun (WGS) entry which is preliminary data.</text>
</comment>
<keyword evidence="6 9" id="KW-0830">Ubiquinone</keyword>
<dbReference type="HAMAP" id="MF_01351">
    <property type="entry name" value="NDH1_NuoI"/>
    <property type="match status" value="1"/>
</dbReference>
<dbReference type="GO" id="GO:0051539">
    <property type="term" value="F:4 iron, 4 sulfur cluster binding"/>
    <property type="evidence" value="ECO:0007669"/>
    <property type="project" value="UniProtKB-KW"/>
</dbReference>
<keyword evidence="2 6" id="KW-0479">Metal-binding</keyword>
<keyword evidence="3" id="KW-0677">Repeat</keyword>
<comment type="cofactor">
    <cofactor evidence="6">
        <name>[4Fe-4S] cluster</name>
        <dbReference type="ChEBI" id="CHEBI:49883"/>
    </cofactor>
    <text evidence="6">Binds 2 [4Fe-4S] clusters per subunit.</text>
</comment>
<dbReference type="InterPro" id="IPR017896">
    <property type="entry name" value="4Fe4S_Fe-S-bd"/>
</dbReference>
<dbReference type="RefSeq" id="WP_067619521.1">
    <property type="nucleotide sequence ID" value="NZ_MAGO01000010.1"/>
</dbReference>
<feature type="binding site" evidence="6">
    <location>
        <position position="136"/>
    </location>
    <ligand>
        <name>[4Fe-4S] cluster</name>
        <dbReference type="ChEBI" id="CHEBI:49883"/>
        <label>1</label>
    </ligand>
</feature>
<keyword evidence="1 6" id="KW-0004">4Fe-4S</keyword>
<sequence>MAKPVVKREYTFGERIYLWEILKGLKITWKHFTFNVRASFRKGPHTVPTCWQYPWDKREISPIFRGEHMLTLDEEGREKCIGCGMCARICPAQCITVKRGKVKEGEEHKYAGKTYCEEFEIDLLRCIFCGFCEETCPKDAIKLGQGYELADYSREACLANKDRLMANFFKAKEEGKLKPPRKPVPVVKVEKKGPVKKQAGEAKAPKKTTKKETE</sequence>
<dbReference type="EC" id="7.1.1.-" evidence="6"/>